<dbReference type="InParanoid" id="K2RHH9"/>
<feature type="compositionally biased region" description="Acidic residues" evidence="1">
    <location>
        <begin position="733"/>
        <end position="742"/>
    </location>
</feature>
<protein>
    <recommendedName>
        <fullName evidence="4">Pentatricopeptide repeat-containing protein</fullName>
    </recommendedName>
</protein>
<reference evidence="2 3" key="1">
    <citation type="journal article" date="2012" name="BMC Genomics">
        <title>Tools to kill: Genome of one of the most destructive plant pathogenic fungi Macrophomina phaseolina.</title>
        <authorList>
            <person name="Islam M.S."/>
            <person name="Haque M.S."/>
            <person name="Islam M.M."/>
            <person name="Emdad E.M."/>
            <person name="Halim A."/>
            <person name="Hossen Q.M.M."/>
            <person name="Hossain M.Z."/>
            <person name="Ahmed B."/>
            <person name="Rahim S."/>
            <person name="Rahman M.S."/>
            <person name="Alam M.M."/>
            <person name="Hou S."/>
            <person name="Wan X."/>
            <person name="Saito J.A."/>
            <person name="Alam M."/>
        </authorList>
    </citation>
    <scope>NUCLEOTIDE SEQUENCE [LARGE SCALE GENOMIC DNA]</scope>
    <source>
        <strain evidence="2 3">MS6</strain>
    </source>
</reference>
<evidence type="ECO:0008006" key="4">
    <source>
        <dbReference type="Google" id="ProtNLM"/>
    </source>
</evidence>
<feature type="region of interest" description="Disordered" evidence="1">
    <location>
        <begin position="731"/>
        <end position="750"/>
    </location>
</feature>
<organism evidence="2 3">
    <name type="scientific">Macrophomina phaseolina (strain MS6)</name>
    <name type="common">Charcoal rot fungus</name>
    <dbReference type="NCBI Taxonomy" id="1126212"/>
    <lineage>
        <taxon>Eukaryota</taxon>
        <taxon>Fungi</taxon>
        <taxon>Dikarya</taxon>
        <taxon>Ascomycota</taxon>
        <taxon>Pezizomycotina</taxon>
        <taxon>Dothideomycetes</taxon>
        <taxon>Dothideomycetes incertae sedis</taxon>
        <taxon>Botryosphaeriales</taxon>
        <taxon>Botryosphaeriaceae</taxon>
        <taxon>Macrophomina</taxon>
    </lineage>
</organism>
<proteinExistence type="predicted"/>
<dbReference type="HOGENOM" id="CLU_384011_0_0_1"/>
<evidence type="ECO:0000256" key="1">
    <source>
        <dbReference type="SAM" id="MobiDB-lite"/>
    </source>
</evidence>
<evidence type="ECO:0000313" key="3">
    <source>
        <dbReference type="Proteomes" id="UP000007129"/>
    </source>
</evidence>
<dbReference type="InterPro" id="IPR011990">
    <property type="entry name" value="TPR-like_helical_dom_sf"/>
</dbReference>
<dbReference type="Proteomes" id="UP000007129">
    <property type="component" value="Unassembled WGS sequence"/>
</dbReference>
<gene>
    <name evidence="2" type="ORF">MPH_00617</name>
</gene>
<dbReference type="Gene3D" id="1.25.40.10">
    <property type="entry name" value="Tetratricopeptide repeat domain"/>
    <property type="match status" value="1"/>
</dbReference>
<accession>K2RHH9</accession>
<sequence length="825" mass="93529">MKSPTRSFLRRPLWLDRPNARSFLDPRKSLPGQAGIWRAQDVRKTELDDVLERASGQPSSPLTADTLLDRATALRVKEYLRAREGSLLVRCLLPRARQVYLERFNRCLSMADLYPKDRETAKELWRLYIKLQLSSSGFLHAMSARAWDVLWASQSLRTPAEPKIVAHLVQLAEDMRRGGHQASFGQRLIHIETLFWKDNKERAIDEWERGYKTKAGRTEDSYRPEYLDLGVRMHAVAGNLLRARDLLATLFASHPDWNPRLILYVFDAYVALPDRPGRHKYAWSLYKRLQELLLDQMTLEDYERCYVGFLKAGSRSRAVEVFQDLLHHGHKVNATIVQSFSKLAHNPDQVNEAFLAGILSVSSAVQNKGYYADWINLLTRRGHADAAAQVVELMYERGVAPEDQHLNSLINAWIRIGTPELLQKAETLGLQMVVERISQVRRRTGESDSIKNGPQEGLKSPQKLFLRRTIPPASSHTFELLATIYIKQGNKKKLADLHLWQTQHARLPTTTAALNAEMAHFLRHGYLPDVWRVFKREVLRRPTQDLARTRPDTGTFMLLWEASRTKPRTLTRSHLYRLGDRTSFPPPTIILRHTLSWLSSLAAADGKPRNRRSATTNTKKLLTQISSSRLPTLIIRTFAAWTDITGALVALHALASPPLAIPPMQRAIHLIAQAVARAAVGRGRGTRTPRQRREVAASSALAHNLEQVLRALRALLERRLAAEKGGWNAAVAEEGEGEGEEQTENKKKKKQKNEIFLDALAELVRAALIRQGVRPREVEGRIAGVKRAIGAEGLRVGDKDAWEVARELGVWVEEGEREAVDGVRR</sequence>
<dbReference type="OrthoDB" id="185373at2759"/>
<evidence type="ECO:0000313" key="2">
    <source>
        <dbReference type="EMBL" id="EKG22026.1"/>
    </source>
</evidence>
<dbReference type="eggNOG" id="ENOG502S3E1">
    <property type="taxonomic scope" value="Eukaryota"/>
</dbReference>
<name>K2RHH9_MACPH</name>
<dbReference type="VEuPathDB" id="FungiDB:MPH_00617"/>
<dbReference type="EMBL" id="AHHD01000031">
    <property type="protein sequence ID" value="EKG22026.1"/>
    <property type="molecule type" value="Genomic_DNA"/>
</dbReference>
<comment type="caution">
    <text evidence="2">The sequence shown here is derived from an EMBL/GenBank/DDBJ whole genome shotgun (WGS) entry which is preliminary data.</text>
</comment>
<dbReference type="AlphaFoldDB" id="K2RHH9"/>